<gene>
    <name evidence="3" type="ORF">CPUR_06834</name>
</gene>
<evidence type="ECO:0000313" key="3">
    <source>
        <dbReference type="EMBL" id="CCE35405.1"/>
    </source>
</evidence>
<dbReference type="Proteomes" id="UP000016801">
    <property type="component" value="Unassembled WGS sequence"/>
</dbReference>
<accession>M1WIZ4</accession>
<dbReference type="Pfam" id="PF00249">
    <property type="entry name" value="Myb_DNA-binding"/>
    <property type="match status" value="1"/>
</dbReference>
<dbReference type="AlphaFoldDB" id="M1WIZ4"/>
<dbReference type="VEuPathDB" id="FungiDB:CPUR_06834"/>
<dbReference type="HOGENOM" id="CLU_1170546_0_0_1"/>
<keyword evidence="4" id="KW-1185">Reference proteome</keyword>
<feature type="region of interest" description="Disordered" evidence="1">
    <location>
        <begin position="194"/>
        <end position="218"/>
    </location>
</feature>
<dbReference type="PROSITE" id="PS50090">
    <property type="entry name" value="MYB_LIKE"/>
    <property type="match status" value="1"/>
</dbReference>
<dbReference type="EMBL" id="CAGA01000191">
    <property type="protein sequence ID" value="CCE35405.1"/>
    <property type="molecule type" value="Genomic_DNA"/>
</dbReference>
<reference evidence="3 4" key="1">
    <citation type="journal article" date="2013" name="PLoS Genet.">
        <title>Plant-symbiotic fungi as chemical engineers: Multi-genome analysis of the Clavicipitaceae reveals dynamics of alkaloid loci.</title>
        <authorList>
            <person name="Schardl C.L."/>
            <person name="Young C.A."/>
            <person name="Hesse U."/>
            <person name="Amyotte S.G."/>
            <person name="Andreeva K."/>
            <person name="Calie P.J."/>
            <person name="Fleetwood D.J."/>
            <person name="Haws D.C."/>
            <person name="Moore N."/>
            <person name="Oeser B."/>
            <person name="Panaccione D.G."/>
            <person name="Schweri K.K."/>
            <person name="Voisey C.R."/>
            <person name="Farman M.L."/>
            <person name="Jaromczyk J.W."/>
            <person name="Roe B.A."/>
            <person name="O'Sullivan D.M."/>
            <person name="Scott B."/>
            <person name="Tudzynski P."/>
            <person name="An Z."/>
            <person name="Arnaoudova E.G."/>
            <person name="Bullock C.T."/>
            <person name="Charlton N.D."/>
            <person name="Chen L."/>
            <person name="Cox M."/>
            <person name="Dinkins R.D."/>
            <person name="Florea S."/>
            <person name="Glenn A.E."/>
            <person name="Gordon A."/>
            <person name="Gueldener U."/>
            <person name="Harris D.R."/>
            <person name="Hollin W."/>
            <person name="Jaromczyk J."/>
            <person name="Johnson R.D."/>
            <person name="Khan A.K."/>
            <person name="Leistner E."/>
            <person name="Leuchtmann A."/>
            <person name="Li C."/>
            <person name="Liu J."/>
            <person name="Liu J."/>
            <person name="Liu M."/>
            <person name="Mace W."/>
            <person name="Machado C."/>
            <person name="Nagabhyru P."/>
            <person name="Pan J."/>
            <person name="Schmid J."/>
            <person name="Sugawara K."/>
            <person name="Steiner U."/>
            <person name="Takach J.E."/>
            <person name="Tanaka E."/>
            <person name="Webb J.S."/>
            <person name="Wilson E.V."/>
            <person name="Wiseman J.L."/>
            <person name="Yoshida R."/>
            <person name="Zeng Z."/>
        </authorList>
    </citation>
    <scope>NUCLEOTIDE SEQUENCE [LARGE SCALE GENOMIC DNA]</scope>
    <source>
        <strain evidence="3 4">20.1</strain>
    </source>
</reference>
<dbReference type="PhylomeDB" id="M1WIZ4"/>
<dbReference type="OrthoDB" id="2143914at2759"/>
<proteinExistence type="predicted"/>
<comment type="caution">
    <text evidence="3">The sequence shown here is derived from an EMBL/GenBank/DDBJ whole genome shotgun (WGS) entry which is preliminary data.</text>
</comment>
<dbReference type="CDD" id="cd00167">
    <property type="entry name" value="SANT"/>
    <property type="match status" value="1"/>
</dbReference>
<evidence type="ECO:0000313" key="4">
    <source>
        <dbReference type="Proteomes" id="UP000016801"/>
    </source>
</evidence>
<name>M1WIZ4_CLAP2</name>
<protein>
    <recommendedName>
        <fullName evidence="2">Myb-like domain-containing protein</fullName>
    </recommendedName>
</protein>
<feature type="domain" description="Myb-like" evidence="2">
    <location>
        <begin position="90"/>
        <end position="139"/>
    </location>
</feature>
<evidence type="ECO:0000256" key="1">
    <source>
        <dbReference type="SAM" id="MobiDB-lite"/>
    </source>
</evidence>
<evidence type="ECO:0000259" key="2">
    <source>
        <dbReference type="PROSITE" id="PS50090"/>
    </source>
</evidence>
<dbReference type="InterPro" id="IPR009057">
    <property type="entry name" value="Homeodomain-like_sf"/>
</dbReference>
<sequence length="237" mass="27259">MKYRLATLYESRKEKMWAKIAEGMNVPWTEAEQNHWILGEGEMKKRAGDPDFRETYKDYVASQSKTNDDSNLAPPPVDNAEDEVSAHEEQERIQSVGWTGKEESSLFDLKAAGENWNHISSLFPGRTVESCKSYYRKVRHRAGGWGPELQTDLSRQYQDNKAEMWAEFEKQLAVPWQTAEEMHWILGSDGIKKLAGLPQTDEPDQPAANPHELQPPNLTDCETFDDCWEILMLNRDP</sequence>
<dbReference type="InterPro" id="IPR001005">
    <property type="entry name" value="SANT/Myb"/>
</dbReference>
<organism evidence="3 4">
    <name type="scientific">Claviceps purpurea (strain 20.1)</name>
    <name type="common">Ergot fungus</name>
    <name type="synonym">Sphacelia segetum</name>
    <dbReference type="NCBI Taxonomy" id="1111077"/>
    <lineage>
        <taxon>Eukaryota</taxon>
        <taxon>Fungi</taxon>
        <taxon>Dikarya</taxon>
        <taxon>Ascomycota</taxon>
        <taxon>Pezizomycotina</taxon>
        <taxon>Sordariomycetes</taxon>
        <taxon>Hypocreomycetidae</taxon>
        <taxon>Hypocreales</taxon>
        <taxon>Clavicipitaceae</taxon>
        <taxon>Claviceps</taxon>
    </lineage>
</organism>
<dbReference type="Gene3D" id="1.10.10.60">
    <property type="entry name" value="Homeodomain-like"/>
    <property type="match status" value="1"/>
</dbReference>
<feature type="region of interest" description="Disordered" evidence="1">
    <location>
        <begin position="61"/>
        <end position="99"/>
    </location>
</feature>
<dbReference type="SMART" id="SM00717">
    <property type="entry name" value="SANT"/>
    <property type="match status" value="1"/>
</dbReference>
<dbReference type="SUPFAM" id="SSF46689">
    <property type="entry name" value="Homeodomain-like"/>
    <property type="match status" value="1"/>
</dbReference>